<protein>
    <recommendedName>
        <fullName evidence="3">Amine oxidase domain-containing protein</fullName>
    </recommendedName>
</protein>
<dbReference type="GO" id="GO:0003682">
    <property type="term" value="F:chromatin binding"/>
    <property type="evidence" value="ECO:0007669"/>
    <property type="project" value="TreeGrafter"/>
</dbReference>
<dbReference type="Proteomes" id="UP000192596">
    <property type="component" value="Unassembled WGS sequence"/>
</dbReference>
<comment type="caution">
    <text evidence="4">The sequence shown here is derived from an EMBL/GenBank/DDBJ whole genome shotgun (WGS) entry which is preliminary data.</text>
</comment>
<dbReference type="InterPro" id="IPR002937">
    <property type="entry name" value="Amino_oxidase"/>
</dbReference>
<feature type="domain" description="Amine oxidase" evidence="3">
    <location>
        <begin position="20"/>
        <end position="531"/>
    </location>
</feature>
<dbReference type="OrthoDB" id="7777654at2759"/>
<proteinExistence type="inferred from homology"/>
<name>A0A1V8TCQ5_9PEZI</name>
<dbReference type="Gene3D" id="3.50.50.60">
    <property type="entry name" value="FAD/NAD(P)-binding domain"/>
    <property type="match status" value="1"/>
</dbReference>
<dbReference type="PANTHER" id="PTHR10742">
    <property type="entry name" value="FLAVIN MONOAMINE OXIDASE"/>
    <property type="match status" value="1"/>
</dbReference>
<evidence type="ECO:0000313" key="4">
    <source>
        <dbReference type="EMBL" id="OQO09167.1"/>
    </source>
</evidence>
<organism evidence="4 5">
    <name type="scientific">Cryoendolithus antarcticus</name>
    <dbReference type="NCBI Taxonomy" id="1507870"/>
    <lineage>
        <taxon>Eukaryota</taxon>
        <taxon>Fungi</taxon>
        <taxon>Dikarya</taxon>
        <taxon>Ascomycota</taxon>
        <taxon>Pezizomycotina</taxon>
        <taxon>Dothideomycetes</taxon>
        <taxon>Dothideomycetidae</taxon>
        <taxon>Cladosporiales</taxon>
        <taxon>Cladosporiaceae</taxon>
        <taxon>Cryoendolithus</taxon>
    </lineage>
</organism>
<dbReference type="GO" id="GO:0006338">
    <property type="term" value="P:chromatin remodeling"/>
    <property type="evidence" value="ECO:0007669"/>
    <property type="project" value="TreeGrafter"/>
</dbReference>
<gene>
    <name evidence="4" type="ORF">B0A48_06058</name>
</gene>
<reference evidence="5" key="1">
    <citation type="submission" date="2017-03" db="EMBL/GenBank/DDBJ databases">
        <title>Genomes of endolithic fungi from Antarctica.</title>
        <authorList>
            <person name="Coleine C."/>
            <person name="Masonjones S."/>
            <person name="Stajich J.E."/>
        </authorList>
    </citation>
    <scope>NUCLEOTIDE SEQUENCE [LARGE SCALE GENOMIC DNA]</scope>
    <source>
        <strain evidence="5">CCFEE 5527</strain>
    </source>
</reference>
<sequence>MTRLTHEHQHYDTIVIGAGVAGLACASRLLQYAKYQRPGNLLVLEARHRIGGRVNAVHVNGSHNPPVRLDEGANWIHGIGTGEKPNPLMSILPHKRYRELAGAVVFKAPEASAAPSHEGDVSRAIVPEIAGPLLGGVFGLLDELHKVAPASDPAAAKETTLLHSIGASDTLTKIEAQLPDQYHRTLRLMPQFVENMEAGPLAASSAEHEKGRAGLGLLEFAIDDFEGEQVFLQDGYSAIVDELAKDLVNSDQIKLGCEVRTIHHDESNVNVVETMSGRFTADRIVCTLPLGVLQHRLSQSGHEVPLFKSPLPTRITKAIDSLGFGTLDKIFLVYDKAWWLEEPYASRYSDKVVNLMESEATSSPDGGQAVPTAPDSFMGFTEELPGLIVGPDGKVEAGSRLLSCINLHALTGYFVLSTFVSCSNAVRVESMSDAEAGGIVHRALTQWLGVEPPKASAVHVTRWAQDEYSRGSYSHMIAGVSMTEHRETFQTPIVNALGAEVRFAGEHTSRNHFATVHGALISGYREADAILASMGPS</sequence>
<keyword evidence="2" id="KW-0560">Oxidoreductase</keyword>
<comment type="similarity">
    <text evidence="1">Belongs to the flavin monoamine oxidase family.</text>
</comment>
<accession>A0A1V8TCQ5</accession>
<dbReference type="InterPro" id="IPR036188">
    <property type="entry name" value="FAD/NAD-bd_sf"/>
</dbReference>
<dbReference type="EMBL" id="NAJO01000011">
    <property type="protein sequence ID" value="OQO09167.1"/>
    <property type="molecule type" value="Genomic_DNA"/>
</dbReference>
<dbReference type="FunCoup" id="A0A1V8TCQ5">
    <property type="interactions" value="700"/>
</dbReference>
<dbReference type="PANTHER" id="PTHR10742:SF386">
    <property type="entry name" value="LYSINE-SPECIFIC HISTONE DEMETHYLASE 1A"/>
    <property type="match status" value="1"/>
</dbReference>
<dbReference type="PROSITE" id="PS51257">
    <property type="entry name" value="PROKAR_LIPOPROTEIN"/>
    <property type="match status" value="1"/>
</dbReference>
<dbReference type="GO" id="GO:0050660">
    <property type="term" value="F:flavin adenine dinucleotide binding"/>
    <property type="evidence" value="ECO:0007669"/>
    <property type="project" value="TreeGrafter"/>
</dbReference>
<evidence type="ECO:0000313" key="5">
    <source>
        <dbReference type="Proteomes" id="UP000192596"/>
    </source>
</evidence>
<dbReference type="GO" id="GO:0016491">
    <property type="term" value="F:oxidoreductase activity"/>
    <property type="evidence" value="ECO:0007669"/>
    <property type="project" value="UniProtKB-KW"/>
</dbReference>
<dbReference type="STRING" id="1507870.A0A1V8TCQ5"/>
<evidence type="ECO:0000256" key="2">
    <source>
        <dbReference type="ARBA" id="ARBA00023002"/>
    </source>
</evidence>
<dbReference type="InParanoid" id="A0A1V8TCQ5"/>
<dbReference type="AlphaFoldDB" id="A0A1V8TCQ5"/>
<evidence type="ECO:0000256" key="1">
    <source>
        <dbReference type="ARBA" id="ARBA00005995"/>
    </source>
</evidence>
<dbReference type="Pfam" id="PF01593">
    <property type="entry name" value="Amino_oxidase"/>
    <property type="match status" value="1"/>
</dbReference>
<evidence type="ECO:0000259" key="3">
    <source>
        <dbReference type="Pfam" id="PF01593"/>
    </source>
</evidence>
<dbReference type="SUPFAM" id="SSF54373">
    <property type="entry name" value="FAD-linked reductases, C-terminal domain"/>
    <property type="match status" value="1"/>
</dbReference>
<keyword evidence="5" id="KW-1185">Reference proteome</keyword>
<dbReference type="SUPFAM" id="SSF51905">
    <property type="entry name" value="FAD/NAD(P)-binding domain"/>
    <property type="match status" value="1"/>
</dbReference>
<dbReference type="Gene3D" id="3.90.660.10">
    <property type="match status" value="1"/>
</dbReference>
<dbReference type="InterPro" id="IPR050281">
    <property type="entry name" value="Flavin_monoamine_oxidase"/>
</dbReference>